<dbReference type="PROSITE" id="PS52015">
    <property type="entry name" value="TONB_CTD"/>
    <property type="match status" value="1"/>
</dbReference>
<keyword evidence="5" id="KW-0997">Cell inner membrane</keyword>
<name>A0A9X3J5T9_9BACT</name>
<accession>A0A9X3J5T9</accession>
<evidence type="ECO:0000256" key="3">
    <source>
        <dbReference type="ARBA" id="ARBA00022448"/>
    </source>
</evidence>
<evidence type="ECO:0000256" key="10">
    <source>
        <dbReference type="SAM" id="Phobius"/>
    </source>
</evidence>
<dbReference type="RefSeq" id="WP_343333096.1">
    <property type="nucleotide sequence ID" value="NZ_JAPOHD010000020.1"/>
</dbReference>
<dbReference type="GO" id="GO:0055085">
    <property type="term" value="P:transmembrane transport"/>
    <property type="evidence" value="ECO:0007669"/>
    <property type="project" value="InterPro"/>
</dbReference>
<reference evidence="12" key="1">
    <citation type="submission" date="2022-11" db="EMBL/GenBank/DDBJ databases">
        <title>Marilongibacter aestuarii gen. nov., sp. nov., isolated from tidal flat sediment.</title>
        <authorList>
            <person name="Jiayan W."/>
        </authorList>
    </citation>
    <scope>NUCLEOTIDE SEQUENCE</scope>
    <source>
        <strain evidence="12">Z1-6</strain>
    </source>
</reference>
<dbReference type="PANTHER" id="PTHR33446:SF2">
    <property type="entry name" value="PROTEIN TONB"/>
    <property type="match status" value="1"/>
</dbReference>
<dbReference type="NCBIfam" id="TIGR01352">
    <property type="entry name" value="tonB_Cterm"/>
    <property type="match status" value="1"/>
</dbReference>
<evidence type="ECO:0000256" key="8">
    <source>
        <dbReference type="ARBA" id="ARBA00022989"/>
    </source>
</evidence>
<keyword evidence="7" id="KW-0653">Protein transport</keyword>
<evidence type="ECO:0000256" key="4">
    <source>
        <dbReference type="ARBA" id="ARBA00022475"/>
    </source>
</evidence>
<dbReference type="Pfam" id="PF03544">
    <property type="entry name" value="TonB_C"/>
    <property type="match status" value="1"/>
</dbReference>
<feature type="transmembrane region" description="Helical" evidence="10">
    <location>
        <begin position="53"/>
        <end position="75"/>
    </location>
</feature>
<evidence type="ECO:0000256" key="6">
    <source>
        <dbReference type="ARBA" id="ARBA00022692"/>
    </source>
</evidence>
<gene>
    <name evidence="12" type="ORF">OU798_10435</name>
</gene>
<keyword evidence="13" id="KW-1185">Reference proteome</keyword>
<dbReference type="GO" id="GO:0015031">
    <property type="term" value="P:protein transport"/>
    <property type="evidence" value="ECO:0007669"/>
    <property type="project" value="UniProtKB-KW"/>
</dbReference>
<evidence type="ECO:0000313" key="13">
    <source>
        <dbReference type="Proteomes" id="UP001145087"/>
    </source>
</evidence>
<keyword evidence="4" id="KW-1003">Cell membrane</keyword>
<dbReference type="EMBL" id="JAPOHD010000020">
    <property type="protein sequence ID" value="MCY1720763.1"/>
    <property type="molecule type" value="Genomic_DNA"/>
</dbReference>
<dbReference type="InterPro" id="IPR051045">
    <property type="entry name" value="TonB-dependent_transducer"/>
</dbReference>
<evidence type="ECO:0000259" key="11">
    <source>
        <dbReference type="PROSITE" id="PS52015"/>
    </source>
</evidence>
<dbReference type="AlphaFoldDB" id="A0A9X3J5T9"/>
<evidence type="ECO:0000256" key="1">
    <source>
        <dbReference type="ARBA" id="ARBA00004383"/>
    </source>
</evidence>
<dbReference type="GO" id="GO:0098797">
    <property type="term" value="C:plasma membrane protein complex"/>
    <property type="evidence" value="ECO:0007669"/>
    <property type="project" value="TreeGrafter"/>
</dbReference>
<sequence>MKGNDLTNNELEQLFSNLIAQSPLIAEEEVSSMLFNLPDAKPKSSLKHYFSNYLNTLLISATVILLTVGVALVWINSDVKNTGIITRNNQEKHADASVCRETLTMDSAHIADSITGEKTISEVFVIEKPEPKEVATVVAEDSVSLADIMKYHEKKPQVFTIRPDKDTILFCSEGTTIEIKANSFVLEKTGEKIIGNVRIAVREYYKLSDMVLAALSTISGDILLETGGMLHVSAKAGKENCSIRLGRELLIGFPYSKKKKGMVLFNGEKINNVIDWQLANENVSDDVVVIDVMANNNPEPVNEVFFIVENMPEYPGGDKALRTYIAENALIPYSALNDKIEGKVHVTFIVDTTGATKNIRVVRSLNKTLDKVAVYLVSQMPKWKPGKQRGKPVNVSYTVPVAFSSKQGELTEEEIRRAKQLDEKLKELKYDVEASRFYRNSNEFDDLEEKIRKRKFDGIKASEVNRYIFSATQLGWLNCDKFYKSDKSLTNIFILENNPDEVIVSVIFHRFRSIIRGKNESDKIVFKNLPLGEKVTIVALKTEGNKIFLAVNETEITNEPEIIPDYKKVTMKLLKKKMEELDHVGL</sequence>
<dbReference type="InterPro" id="IPR037682">
    <property type="entry name" value="TonB_C"/>
</dbReference>
<feature type="domain" description="TonB C-terminal" evidence="11">
    <location>
        <begin position="316"/>
        <end position="412"/>
    </location>
</feature>
<dbReference type="InterPro" id="IPR006260">
    <property type="entry name" value="TonB/TolA_C"/>
</dbReference>
<evidence type="ECO:0000313" key="12">
    <source>
        <dbReference type="EMBL" id="MCY1720763.1"/>
    </source>
</evidence>
<keyword evidence="9 10" id="KW-0472">Membrane</keyword>
<keyword evidence="3" id="KW-0813">Transport</keyword>
<proteinExistence type="inferred from homology"/>
<evidence type="ECO:0000256" key="5">
    <source>
        <dbReference type="ARBA" id="ARBA00022519"/>
    </source>
</evidence>
<organism evidence="12 13">
    <name type="scientific">Draconibacterium aestuarii</name>
    <dbReference type="NCBI Taxonomy" id="2998507"/>
    <lineage>
        <taxon>Bacteria</taxon>
        <taxon>Pseudomonadati</taxon>
        <taxon>Bacteroidota</taxon>
        <taxon>Bacteroidia</taxon>
        <taxon>Marinilabiliales</taxon>
        <taxon>Prolixibacteraceae</taxon>
        <taxon>Draconibacterium</taxon>
    </lineage>
</organism>
<comment type="similarity">
    <text evidence="2">Belongs to the TonB family.</text>
</comment>
<dbReference type="PANTHER" id="PTHR33446">
    <property type="entry name" value="PROTEIN TONB-RELATED"/>
    <property type="match status" value="1"/>
</dbReference>
<dbReference type="Gene3D" id="3.30.1150.10">
    <property type="match status" value="1"/>
</dbReference>
<comment type="caution">
    <text evidence="12">The sequence shown here is derived from an EMBL/GenBank/DDBJ whole genome shotgun (WGS) entry which is preliminary data.</text>
</comment>
<comment type="subcellular location">
    <subcellularLocation>
        <location evidence="1">Cell inner membrane</location>
        <topology evidence="1">Single-pass membrane protein</topology>
        <orientation evidence="1">Periplasmic side</orientation>
    </subcellularLocation>
</comment>
<dbReference type="SUPFAM" id="SSF74653">
    <property type="entry name" value="TolA/TonB C-terminal domain"/>
    <property type="match status" value="1"/>
</dbReference>
<dbReference type="Proteomes" id="UP001145087">
    <property type="component" value="Unassembled WGS sequence"/>
</dbReference>
<dbReference type="GO" id="GO:0031992">
    <property type="term" value="F:energy transducer activity"/>
    <property type="evidence" value="ECO:0007669"/>
    <property type="project" value="TreeGrafter"/>
</dbReference>
<evidence type="ECO:0000256" key="9">
    <source>
        <dbReference type="ARBA" id="ARBA00023136"/>
    </source>
</evidence>
<protein>
    <submittedName>
        <fullName evidence="12">Energy transducer TonB</fullName>
    </submittedName>
</protein>
<evidence type="ECO:0000256" key="7">
    <source>
        <dbReference type="ARBA" id="ARBA00022927"/>
    </source>
</evidence>
<keyword evidence="6 10" id="KW-0812">Transmembrane</keyword>
<evidence type="ECO:0000256" key="2">
    <source>
        <dbReference type="ARBA" id="ARBA00006555"/>
    </source>
</evidence>
<keyword evidence="8 10" id="KW-1133">Transmembrane helix</keyword>